<proteinExistence type="predicted"/>
<feature type="compositionally biased region" description="Basic and acidic residues" evidence="1">
    <location>
        <begin position="112"/>
        <end position="152"/>
    </location>
</feature>
<evidence type="ECO:0000313" key="2">
    <source>
        <dbReference type="EMBL" id="KAJ6251658.1"/>
    </source>
</evidence>
<feature type="region of interest" description="Disordered" evidence="1">
    <location>
        <begin position="100"/>
        <end position="198"/>
    </location>
</feature>
<dbReference type="EMBL" id="JAOAOG010000055">
    <property type="protein sequence ID" value="KAJ6251658.1"/>
    <property type="molecule type" value="Genomic_DNA"/>
</dbReference>
<accession>A0ABQ8Z430</accession>
<keyword evidence="3" id="KW-1185">Reference proteome</keyword>
<protein>
    <submittedName>
        <fullName evidence="2">A-type inclusion protein</fullName>
    </submittedName>
</protein>
<gene>
    <name evidence="2" type="ORF">M0813_14857</name>
</gene>
<reference evidence="2" key="1">
    <citation type="submission" date="2022-08" db="EMBL/GenBank/DDBJ databases">
        <title>Novel sulfate-reducing endosymbionts in the free-living metamonad Anaeramoeba.</title>
        <authorList>
            <person name="Jerlstrom-Hultqvist J."/>
            <person name="Cepicka I."/>
            <person name="Gallot-Lavallee L."/>
            <person name="Salas-Leiva D."/>
            <person name="Curtis B.A."/>
            <person name="Zahonova K."/>
            <person name="Pipaliya S."/>
            <person name="Dacks J."/>
            <person name="Roger A.J."/>
        </authorList>
    </citation>
    <scope>NUCLEOTIDE SEQUENCE</scope>
    <source>
        <strain evidence="2">Schooner1</strain>
    </source>
</reference>
<organism evidence="2 3">
    <name type="scientific">Anaeramoeba flamelloides</name>
    <dbReference type="NCBI Taxonomy" id="1746091"/>
    <lineage>
        <taxon>Eukaryota</taxon>
        <taxon>Metamonada</taxon>
        <taxon>Anaeramoebidae</taxon>
        <taxon>Anaeramoeba</taxon>
    </lineage>
</organism>
<comment type="caution">
    <text evidence="2">The sequence shown here is derived from an EMBL/GenBank/DDBJ whole genome shotgun (WGS) entry which is preliminary data.</text>
</comment>
<feature type="compositionally biased region" description="Polar residues" evidence="1">
    <location>
        <begin position="34"/>
        <end position="56"/>
    </location>
</feature>
<name>A0ABQ8Z430_9EUKA</name>
<feature type="compositionally biased region" description="Basic and acidic residues" evidence="1">
    <location>
        <begin position="57"/>
        <end position="70"/>
    </location>
</feature>
<feature type="region of interest" description="Disordered" evidence="1">
    <location>
        <begin position="34"/>
        <end position="87"/>
    </location>
</feature>
<dbReference type="Proteomes" id="UP001150062">
    <property type="component" value="Unassembled WGS sequence"/>
</dbReference>
<sequence>MSFPLDIDELFHGDLSQYDSNDFSEMNSVFQRDFNRSPSLDRSNMDQQLTLTSFSTNKKEKEKENENEKKPNKKIMNENNDLDEDLRKRFQLLTTDMEITGNVTNKQNNNKNKIETEKNEKETEKEKEKEKEKENQQQMEQEKEQPKKKENEIEIEQTNERSLYQQQKQKQKQKRLQQQQPNKFNNFELKDNDNVEDEDINEVQKGTSKYGRNIQSKFRKRDLKKPTQSLRNKVDPNNMIRENSTVVESGKEVYKLLVGVLWVMSGGASIKTLTPFSDTITKKIGELLNASETEEKNFKKQLKYLLTNSRRTFTEYILEILIGILSLRFVSESEEESDISVQFWDTLTEIVEIDLKLKKIGQSQNSNENEENERMKQIKKKEELHLNLQKIYQRVFTPKTLMFWFNKRFIDRLDAFFGPSLADKFYKEHFCYFGKSKFMLSCLILAGELIKQDGIAKRYSELIDLEYESDPLNLYSNNRGKKQGLIKELIVKYQLNGGQYWKVLSREYMKQLKFDDSNVFDFFPFKEIIGNPLFTSLCSGYGQQMLTQKKRVLATKGNVIENVFNIGWIMKKEN</sequence>
<evidence type="ECO:0000313" key="3">
    <source>
        <dbReference type="Proteomes" id="UP001150062"/>
    </source>
</evidence>
<evidence type="ECO:0000256" key="1">
    <source>
        <dbReference type="SAM" id="MobiDB-lite"/>
    </source>
</evidence>